<dbReference type="GO" id="GO:0006508">
    <property type="term" value="P:proteolysis"/>
    <property type="evidence" value="ECO:0007669"/>
    <property type="project" value="UniProtKB-KW"/>
</dbReference>
<dbReference type="OrthoDB" id="5288421at2"/>
<protein>
    <recommendedName>
        <fullName evidence="1">Microcystinase C</fullName>
        <shortName evidence="1">MlrC</shortName>
    </recommendedName>
</protein>
<dbReference type="InterPro" id="IPR010799">
    <property type="entry name" value="MlrC_C"/>
</dbReference>
<dbReference type="Proteomes" id="UP000295361">
    <property type="component" value="Unassembled WGS sequence"/>
</dbReference>
<dbReference type="AlphaFoldDB" id="A0A4R6QEI8"/>
<reference evidence="4 5" key="1">
    <citation type="submission" date="2019-03" db="EMBL/GenBank/DDBJ databases">
        <title>Genomic Encyclopedia of Type Strains, Phase IV (KMG-IV): sequencing the most valuable type-strain genomes for metagenomic binning, comparative biology and taxonomic classification.</title>
        <authorList>
            <person name="Goeker M."/>
        </authorList>
    </citation>
    <scope>NUCLEOTIDE SEQUENCE [LARGE SCALE GENOMIC DNA]</scope>
    <source>
        <strain evidence="4 5">DSM 16998</strain>
    </source>
</reference>
<keyword evidence="5" id="KW-1185">Reference proteome</keyword>
<comment type="cofactor">
    <cofactor evidence="1">
        <name>Zn(2+)</name>
        <dbReference type="ChEBI" id="CHEBI:29105"/>
    </cofactor>
    <text evidence="1">Binds 1 zinc ion per subunit.</text>
</comment>
<feature type="domain" description="Microcystin LR degradation protein MlrC C-terminal" evidence="2">
    <location>
        <begin position="298"/>
        <end position="472"/>
    </location>
</feature>
<evidence type="ECO:0000259" key="2">
    <source>
        <dbReference type="Pfam" id="PF07171"/>
    </source>
</evidence>
<dbReference type="Pfam" id="PF07364">
    <property type="entry name" value="DUF1485"/>
    <property type="match status" value="1"/>
</dbReference>
<proteinExistence type="inferred from homology"/>
<keyword evidence="1" id="KW-0378">Hydrolase</keyword>
<gene>
    <name evidence="4" type="ORF">DES47_11615</name>
</gene>
<keyword evidence="1" id="KW-0479">Metal-binding</keyword>
<dbReference type="RefSeq" id="WP_133703913.1">
    <property type="nucleotide sequence ID" value="NZ_SNXS01000016.1"/>
</dbReference>
<evidence type="ECO:0000259" key="3">
    <source>
        <dbReference type="Pfam" id="PF07364"/>
    </source>
</evidence>
<evidence type="ECO:0000256" key="1">
    <source>
        <dbReference type="PIRNR" id="PIRNR012702"/>
    </source>
</evidence>
<keyword evidence="1" id="KW-0645">Protease</keyword>
<dbReference type="PIRSF" id="PIRSF012702">
    <property type="entry name" value="UCP012702"/>
    <property type="match status" value="1"/>
</dbReference>
<dbReference type="EMBL" id="SNXS01000016">
    <property type="protein sequence ID" value="TDP60416.1"/>
    <property type="molecule type" value="Genomic_DNA"/>
</dbReference>
<keyword evidence="1" id="KW-0482">Metalloprotease</keyword>
<dbReference type="Pfam" id="PF07171">
    <property type="entry name" value="MlrC_C"/>
    <property type="match status" value="1"/>
</dbReference>
<evidence type="ECO:0000313" key="5">
    <source>
        <dbReference type="Proteomes" id="UP000295361"/>
    </source>
</evidence>
<comment type="caution">
    <text evidence="4">The sequence shown here is derived from an EMBL/GenBank/DDBJ whole genome shotgun (WGS) entry which is preliminary data.</text>
</comment>
<feature type="domain" description="Microcystin LR degradation protein MlrC N-terminal" evidence="3">
    <location>
        <begin position="2"/>
        <end position="285"/>
    </location>
</feature>
<dbReference type="InterPro" id="IPR009197">
    <property type="entry name" value="MlrC"/>
</dbReference>
<dbReference type="InParanoid" id="A0A4R6QEI8"/>
<dbReference type="GO" id="GO:0008237">
    <property type="term" value="F:metallopeptidase activity"/>
    <property type="evidence" value="ECO:0007669"/>
    <property type="project" value="UniProtKB-KW"/>
</dbReference>
<comment type="similarity">
    <text evidence="1">Belongs to the peptidase M81 family.</text>
</comment>
<accession>A0A4R6QEI8</accession>
<evidence type="ECO:0000313" key="4">
    <source>
        <dbReference type="EMBL" id="TDP60416.1"/>
    </source>
</evidence>
<dbReference type="GO" id="GO:0046872">
    <property type="term" value="F:metal ion binding"/>
    <property type="evidence" value="ECO:0007669"/>
    <property type="project" value="UniProtKB-KW"/>
</dbReference>
<name>A0A4R6QEI8_9BURK</name>
<dbReference type="InterPro" id="IPR015995">
    <property type="entry name" value="MlrC_N"/>
</dbReference>
<organism evidence="4 5">
    <name type="scientific">Roseateles toxinivorans</name>
    <dbReference type="NCBI Taxonomy" id="270368"/>
    <lineage>
        <taxon>Bacteria</taxon>
        <taxon>Pseudomonadati</taxon>
        <taxon>Pseudomonadota</taxon>
        <taxon>Betaproteobacteria</taxon>
        <taxon>Burkholderiales</taxon>
        <taxon>Sphaerotilaceae</taxon>
        <taxon>Roseateles</taxon>
    </lineage>
</organism>
<comment type="function">
    <text evidence="1">Involved in peptidolytic degradation of cyclic heptapeptide hepatotoxin microcystin (MC).</text>
</comment>
<sequence length="487" mass="52450">MRMFFGGIMTETNTFSPIPVGLQNFTDGGLLRGDEVFDPDHGKEMARYARKLGVEVIGGLFCDAHPGAAVRRDAYEALRDELLDRLRAALPVDIVALDMHGGMVAQGYDDCEGDIIERVRAIVGPDVVIGCELDPHSHLSPAMHRNALLMCYRENPHIDIDARGRELVDLLLRIARREVRPVTSVFDCRMADVFQTQREPMKSFVARMRALEGHDGVLSISIVHGFRRADIPLLGTHVIVITDERVAGSSAHGAALAECLGRELFALRGQCADPTQPLDEAVAAARGWDAAAQGPLVLAELADNPGGGSPGDATYVLSALIEAGIDRIAAGVLIDPLAVRCAIDAGIGAQLTMRIGGKACPLSGPPLDMDVTVTAIDLESKIVLAGGTVIPMGRAVALRFAQGELLLAENRQQTYGPSIFADLGIELSKCRVILVKSAQHFKAHFSAIAPHSITLDSPGVCVADVTKLPFKRLPRPLWPWDEDPWKV</sequence>